<name>A0A1D9PS44_SCLS1</name>
<evidence type="ECO:0000256" key="1">
    <source>
        <dbReference type="SAM" id="MobiDB-lite"/>
    </source>
</evidence>
<dbReference type="OrthoDB" id="5417895at2759"/>
<evidence type="ECO:0000313" key="2">
    <source>
        <dbReference type="EMBL" id="APA05517.1"/>
    </source>
</evidence>
<dbReference type="Proteomes" id="UP000177798">
    <property type="component" value="Chromosome 1"/>
</dbReference>
<protein>
    <recommendedName>
        <fullName evidence="4">Zn(2)-C6 fungal-type domain-containing protein</fullName>
    </recommendedName>
</protein>
<dbReference type="PANTHER" id="PTHR35392:SF2">
    <property type="entry name" value="ZN(II)2CYS6 TRANSCRIPTION FACTOR (EUROFUNG)"/>
    <property type="match status" value="1"/>
</dbReference>
<feature type="region of interest" description="Disordered" evidence="1">
    <location>
        <begin position="114"/>
        <end position="143"/>
    </location>
</feature>
<feature type="region of interest" description="Disordered" evidence="1">
    <location>
        <begin position="155"/>
        <end position="194"/>
    </location>
</feature>
<evidence type="ECO:0008006" key="4">
    <source>
        <dbReference type="Google" id="ProtNLM"/>
    </source>
</evidence>
<dbReference type="AlphaFoldDB" id="A0A1D9PS44"/>
<evidence type="ECO:0000313" key="3">
    <source>
        <dbReference type="Proteomes" id="UP000177798"/>
    </source>
</evidence>
<feature type="compositionally biased region" description="Polar residues" evidence="1">
    <location>
        <begin position="130"/>
        <end position="140"/>
    </location>
</feature>
<dbReference type="KEGG" id="ssl:SS1G_09964"/>
<proteinExistence type="predicted"/>
<dbReference type="InterPro" id="IPR052973">
    <property type="entry name" value="Fungal_sec-metab_reg_TF"/>
</dbReference>
<sequence length="726" mass="81805">MGRKPNPLILKYFERGAKLNDSSNRYHHTCRACSEKFPKGRLDTLTSHICKKCPALDRAQKQRLVLEFNNLPEIADRTNNQQMNIQTANNHQTTAVRGRPFQGMTPLETLAEVSRDMAESEHRNHRPGNESPQGDGQQPMSRGDNLELQEQYTLDNPPLSYESRSQRDKKGINQKGHGSEFSLGRSQSASPNSMAATAAAASRFIPSMVDPQLLSEDAVAQDKISEDKLTRQLVEANAMSDGLFNGSSDNQQHSWGMMEVSMPASQAAAMQVQDQMAHMGQMTYSEHNPAENTFDNGQPQIQSPKSHARIAMNPMTTEFSAEYGNGQKATKPKVRGKFNEGRRKEVSDIRKIGSCIRCRMLKKPCTAGDPCDTCKGVESARLWKTPCIRTRVAHELCLYSAKLHTVLAHHQVLAAKGSANFQNSPYQIEVSHFPETTIYASFPCLEAHDADTGLTSYILDTDHDDLSNKLEAYAKRMMPIFIDNEPSQFIRTTLQTALNLSIQKQDNFLSRALEFWTIVHIFVDSEIRWEMSAKAISGSSDEGGGQTKPILSTERSFAIIHTQLNSAAENKASQMCKGILNELERRLLNKASKSSFELFLVAVITLNCVEKSTWLFKCWEGEDFHGQWPLDKPPQNFANQGDDLINVLQMILRMREVPPKTFVRQDNGVLAVDDTSEQVVREFFEQVQLSFTEVHDKQVRYFFDPADSRSYELRYISRLLLPQVSN</sequence>
<dbReference type="EMBL" id="CP017814">
    <property type="protein sequence ID" value="APA05517.1"/>
    <property type="molecule type" value="Genomic_DNA"/>
</dbReference>
<dbReference type="VEuPathDB" id="FungiDB:sscle_01g002870"/>
<accession>A0A1D9PS44</accession>
<dbReference type="RefSeq" id="XP_001589329.1">
    <property type="nucleotide sequence ID" value="XM_001589279.1"/>
</dbReference>
<dbReference type="OMA" id="SKFMRVT"/>
<organism evidence="2 3">
    <name type="scientific">Sclerotinia sclerotiorum (strain ATCC 18683 / 1980 / Ss-1)</name>
    <name type="common">White mold</name>
    <name type="synonym">Whetzelinia sclerotiorum</name>
    <dbReference type="NCBI Taxonomy" id="665079"/>
    <lineage>
        <taxon>Eukaryota</taxon>
        <taxon>Fungi</taxon>
        <taxon>Dikarya</taxon>
        <taxon>Ascomycota</taxon>
        <taxon>Pezizomycotina</taxon>
        <taxon>Leotiomycetes</taxon>
        <taxon>Helotiales</taxon>
        <taxon>Sclerotiniaceae</taxon>
        <taxon>Sclerotinia</taxon>
    </lineage>
</organism>
<dbReference type="PANTHER" id="PTHR35392">
    <property type="entry name" value="ZN(II)2CYS6 TRANSCRIPTION FACTOR (EUROFUNG)-RELATED-RELATED"/>
    <property type="match status" value="1"/>
</dbReference>
<gene>
    <name evidence="2" type="ORF">sscle_01g002870</name>
</gene>
<reference evidence="3" key="1">
    <citation type="journal article" date="2017" name="Genome Biol. Evol.">
        <title>The complete genome sequence of the phytopathogenic fungus Sclerotinia sclerotiorum reveals insights into the genome architecture of broad host range pathogens.</title>
        <authorList>
            <person name="Derbyshire M."/>
            <person name="Denton-Giles M."/>
            <person name="Hegedus D."/>
            <person name="Seifbarghy S."/>
            <person name="Rollins J."/>
            <person name="van Kan J."/>
            <person name="Seidl M.F."/>
            <person name="Faino L."/>
            <person name="Mbengue M."/>
            <person name="Navaud O."/>
            <person name="Raffaele S."/>
            <person name="Hammond-Kosack K."/>
            <person name="Heard S."/>
            <person name="Oliver R."/>
        </authorList>
    </citation>
    <scope>NUCLEOTIDE SEQUENCE [LARGE SCALE GENOMIC DNA]</scope>
    <source>
        <strain evidence="3">ATCC 18683 / 1980 / Ss-1</strain>
    </source>
</reference>